<proteinExistence type="predicted"/>
<dbReference type="AlphaFoldDB" id="A0A6A6EJ67"/>
<sequence>MAVPSSALQHFVHFVKLPLVHSFIMTSIPLRPPMPMDDLHRSLPTSAYDMDPRDPRIMSAPFDSCRLGMDGPDYFGATGMGPFSNHSHSGGPFPPPGLDPEMIMGKNQQNIDDLVRRTNLLVQFVNSQVTHTARYGQLQPKMRSDGKFPPDFRVPKTVEEVKVMDPSTLDRILRAYGLPTDLRSLRMTSQDSVSPKTGHQARLCTLFDFLGATQISERQRLKRTACLPY</sequence>
<protein>
    <submittedName>
        <fullName evidence="1">Uncharacterized protein</fullName>
    </submittedName>
</protein>
<dbReference type="EMBL" id="ML994617">
    <property type="protein sequence ID" value="KAF2191053.1"/>
    <property type="molecule type" value="Genomic_DNA"/>
</dbReference>
<reference evidence="1" key="1">
    <citation type="journal article" date="2020" name="Stud. Mycol.">
        <title>101 Dothideomycetes genomes: a test case for predicting lifestyles and emergence of pathogens.</title>
        <authorList>
            <person name="Haridas S."/>
            <person name="Albert R."/>
            <person name="Binder M."/>
            <person name="Bloem J."/>
            <person name="Labutti K."/>
            <person name="Salamov A."/>
            <person name="Andreopoulos B."/>
            <person name="Baker S."/>
            <person name="Barry K."/>
            <person name="Bills G."/>
            <person name="Bluhm B."/>
            <person name="Cannon C."/>
            <person name="Castanera R."/>
            <person name="Culley D."/>
            <person name="Daum C."/>
            <person name="Ezra D."/>
            <person name="Gonzalez J."/>
            <person name="Henrissat B."/>
            <person name="Kuo A."/>
            <person name="Liang C."/>
            <person name="Lipzen A."/>
            <person name="Lutzoni F."/>
            <person name="Magnuson J."/>
            <person name="Mondo S."/>
            <person name="Nolan M."/>
            <person name="Ohm R."/>
            <person name="Pangilinan J."/>
            <person name="Park H.-J."/>
            <person name="Ramirez L."/>
            <person name="Alfaro M."/>
            <person name="Sun H."/>
            <person name="Tritt A."/>
            <person name="Yoshinaga Y."/>
            <person name="Zwiers L.-H."/>
            <person name="Turgeon B."/>
            <person name="Goodwin S."/>
            <person name="Spatafora J."/>
            <person name="Crous P."/>
            <person name="Grigoriev I."/>
        </authorList>
    </citation>
    <scope>NUCLEOTIDE SEQUENCE</scope>
    <source>
        <strain evidence="1">CBS 207.26</strain>
    </source>
</reference>
<accession>A0A6A6EJ67</accession>
<dbReference type="OrthoDB" id="5389823at2759"/>
<evidence type="ECO:0000313" key="1">
    <source>
        <dbReference type="EMBL" id="KAF2191053.1"/>
    </source>
</evidence>
<dbReference type="Proteomes" id="UP000800200">
    <property type="component" value="Unassembled WGS sequence"/>
</dbReference>
<evidence type="ECO:0000313" key="2">
    <source>
        <dbReference type="Proteomes" id="UP000800200"/>
    </source>
</evidence>
<name>A0A6A6EJ67_9PEZI</name>
<gene>
    <name evidence="1" type="ORF">K469DRAFT_363141</name>
</gene>
<keyword evidence="2" id="KW-1185">Reference proteome</keyword>
<organism evidence="1 2">
    <name type="scientific">Zopfia rhizophila CBS 207.26</name>
    <dbReference type="NCBI Taxonomy" id="1314779"/>
    <lineage>
        <taxon>Eukaryota</taxon>
        <taxon>Fungi</taxon>
        <taxon>Dikarya</taxon>
        <taxon>Ascomycota</taxon>
        <taxon>Pezizomycotina</taxon>
        <taxon>Dothideomycetes</taxon>
        <taxon>Dothideomycetes incertae sedis</taxon>
        <taxon>Zopfiaceae</taxon>
        <taxon>Zopfia</taxon>
    </lineage>
</organism>